<proteinExistence type="predicted"/>
<dbReference type="OrthoDB" id="2307294at2759"/>
<evidence type="ECO:0000313" key="2">
    <source>
        <dbReference type="Proteomes" id="UP000613177"/>
    </source>
</evidence>
<accession>A0A8H7VZA4</accession>
<evidence type="ECO:0000313" key="1">
    <source>
        <dbReference type="EMBL" id="KAG2232659.1"/>
    </source>
</evidence>
<dbReference type="AlphaFoldDB" id="A0A8H7VZA4"/>
<comment type="caution">
    <text evidence="1">The sequence shown here is derived from an EMBL/GenBank/DDBJ whole genome shotgun (WGS) entry which is preliminary data.</text>
</comment>
<gene>
    <name evidence="1" type="ORF">INT48_006838</name>
</gene>
<sequence length="154" mass="18093">MMEYQPINHPYNSSCGYCHHDEEHYIFGEDSMSCSPTFETFNIIPSHNEQEPYRYNYLLNLMTAPDMNAYLSATSFNDDIYALPIHLQRLISEAREEILLSNSNKNYKEKSAQLRLEKVRQLVWLRSDGDFSILMNTLTELVSDEDELEDLLRI</sequence>
<keyword evidence="2" id="KW-1185">Reference proteome</keyword>
<dbReference type="EMBL" id="JAEPRE010000103">
    <property type="protein sequence ID" value="KAG2232659.1"/>
    <property type="molecule type" value="Genomic_DNA"/>
</dbReference>
<protein>
    <submittedName>
        <fullName evidence="1">Uncharacterized protein</fullName>
    </submittedName>
</protein>
<dbReference type="Proteomes" id="UP000613177">
    <property type="component" value="Unassembled WGS sequence"/>
</dbReference>
<organism evidence="1 2">
    <name type="scientific">Thamnidium elegans</name>
    <dbReference type="NCBI Taxonomy" id="101142"/>
    <lineage>
        <taxon>Eukaryota</taxon>
        <taxon>Fungi</taxon>
        <taxon>Fungi incertae sedis</taxon>
        <taxon>Mucoromycota</taxon>
        <taxon>Mucoromycotina</taxon>
        <taxon>Mucoromycetes</taxon>
        <taxon>Mucorales</taxon>
        <taxon>Mucorineae</taxon>
        <taxon>Mucoraceae</taxon>
        <taxon>Thamnidium</taxon>
    </lineage>
</organism>
<name>A0A8H7VZA4_9FUNG</name>
<reference evidence="1" key="1">
    <citation type="submission" date="2021-01" db="EMBL/GenBank/DDBJ databases">
        <title>Metabolic potential, ecology and presence of endohyphal bacteria is reflected in genomic diversity of Mucoromycotina.</title>
        <authorList>
            <person name="Muszewska A."/>
            <person name="Okrasinska A."/>
            <person name="Steczkiewicz K."/>
            <person name="Drgas O."/>
            <person name="Orlowska M."/>
            <person name="Perlinska-Lenart U."/>
            <person name="Aleksandrzak-Piekarczyk T."/>
            <person name="Szatraj K."/>
            <person name="Zielenkiewicz U."/>
            <person name="Pilsyk S."/>
            <person name="Malc E."/>
            <person name="Mieczkowski P."/>
            <person name="Kruszewska J.S."/>
            <person name="Biernat P."/>
            <person name="Pawlowska J."/>
        </authorList>
    </citation>
    <scope>NUCLEOTIDE SEQUENCE</scope>
    <source>
        <strain evidence="1">WA0000018081</strain>
    </source>
</reference>